<dbReference type="Proteomes" id="UP000239560">
    <property type="component" value="Unassembled WGS sequence"/>
</dbReference>
<feature type="compositionally biased region" description="Low complexity" evidence="1">
    <location>
        <begin position="173"/>
        <end position="188"/>
    </location>
</feature>
<proteinExistence type="predicted"/>
<feature type="region of interest" description="Disordered" evidence="1">
    <location>
        <begin position="74"/>
        <end position="97"/>
    </location>
</feature>
<accession>A0A2T0AGW9</accession>
<dbReference type="AlphaFoldDB" id="A0A2T0AGW9"/>
<organism evidence="2 3">
    <name type="scientific">Rhodotorula toruloides</name>
    <name type="common">Yeast</name>
    <name type="synonym">Rhodosporidium toruloides</name>
    <dbReference type="NCBI Taxonomy" id="5286"/>
    <lineage>
        <taxon>Eukaryota</taxon>
        <taxon>Fungi</taxon>
        <taxon>Dikarya</taxon>
        <taxon>Basidiomycota</taxon>
        <taxon>Pucciniomycotina</taxon>
        <taxon>Microbotryomycetes</taxon>
        <taxon>Sporidiobolales</taxon>
        <taxon>Sporidiobolaceae</taxon>
        <taxon>Rhodotorula</taxon>
    </lineage>
</organism>
<dbReference type="EMBL" id="LCTV02000002">
    <property type="protein sequence ID" value="PRQ77257.1"/>
    <property type="molecule type" value="Genomic_DNA"/>
</dbReference>
<protein>
    <submittedName>
        <fullName evidence="2">Uncharacterized protein</fullName>
    </submittedName>
</protein>
<sequence length="208" mass="22323">MRSRASRTSSKRSPPAKGTTWTTSRSRGANRYLSTTHNRHLRARPHTRLRASSLLSRPVHLAFAALVVQPRHGRPSSLLTRAERARRRTAAGSRSQSTKGSALVLCLKVSNRRLDPGLRAALASRRAQPDSSSPASAIWVAARLARLLLRLALDFQQACTPSLPTHASPGVARLPRPTTSPTSRLTPTIPVAAFPGADSPADTPAANS</sequence>
<feature type="region of interest" description="Disordered" evidence="1">
    <location>
        <begin position="1"/>
        <end position="33"/>
    </location>
</feature>
<gene>
    <name evidence="2" type="ORF">AAT19DRAFT_12675</name>
</gene>
<comment type="caution">
    <text evidence="2">The sequence shown here is derived from an EMBL/GenBank/DDBJ whole genome shotgun (WGS) entry which is preliminary data.</text>
</comment>
<evidence type="ECO:0000313" key="3">
    <source>
        <dbReference type="Proteomes" id="UP000239560"/>
    </source>
</evidence>
<name>A0A2T0AGW9_RHOTO</name>
<evidence type="ECO:0000256" key="1">
    <source>
        <dbReference type="SAM" id="MobiDB-lite"/>
    </source>
</evidence>
<feature type="compositionally biased region" description="Low complexity" evidence="1">
    <location>
        <begin position="1"/>
        <end position="17"/>
    </location>
</feature>
<feature type="region of interest" description="Disordered" evidence="1">
    <location>
        <begin position="162"/>
        <end position="208"/>
    </location>
</feature>
<feature type="compositionally biased region" description="Polar residues" evidence="1">
    <location>
        <begin position="19"/>
        <end position="33"/>
    </location>
</feature>
<reference evidence="2 3" key="1">
    <citation type="journal article" date="2018" name="Elife">
        <title>Functional genomics of lipid metabolism in the oleaginous yeast Rhodosporidium toruloides.</title>
        <authorList>
            <person name="Coradetti S.T."/>
            <person name="Pinel D."/>
            <person name="Geiselman G."/>
            <person name="Ito M."/>
            <person name="Mondo S."/>
            <person name="Reilly M.C."/>
            <person name="Cheng Y.F."/>
            <person name="Bauer S."/>
            <person name="Grigoriev I."/>
            <person name="Gladden J.M."/>
            <person name="Simmons B.A."/>
            <person name="Brem R."/>
            <person name="Arkin A.P."/>
            <person name="Skerker J.M."/>
        </authorList>
    </citation>
    <scope>NUCLEOTIDE SEQUENCE [LARGE SCALE GENOMIC DNA]</scope>
    <source>
        <strain evidence="2 3">NBRC 0880</strain>
    </source>
</reference>
<evidence type="ECO:0000313" key="2">
    <source>
        <dbReference type="EMBL" id="PRQ77257.1"/>
    </source>
</evidence>